<protein>
    <recommendedName>
        <fullName evidence="1">Lipocalin-like domain-containing protein</fullName>
    </recommendedName>
</protein>
<dbReference type="AlphaFoldDB" id="A0A645B7Z0"/>
<reference evidence="2" key="1">
    <citation type="submission" date="2019-08" db="EMBL/GenBank/DDBJ databases">
        <authorList>
            <person name="Kucharzyk K."/>
            <person name="Murdoch R.W."/>
            <person name="Higgins S."/>
            <person name="Loffler F."/>
        </authorList>
    </citation>
    <scope>NUCLEOTIDE SEQUENCE</scope>
</reference>
<dbReference type="Pfam" id="PF12702">
    <property type="entry name" value="Lipocalin_3"/>
    <property type="match status" value="1"/>
</dbReference>
<dbReference type="PROSITE" id="PS51257">
    <property type="entry name" value="PROKAR_LIPOPROTEIN"/>
    <property type="match status" value="1"/>
</dbReference>
<dbReference type="InterPro" id="IPR024311">
    <property type="entry name" value="Lipocalin-like"/>
</dbReference>
<evidence type="ECO:0000313" key="2">
    <source>
        <dbReference type="EMBL" id="MPM61589.1"/>
    </source>
</evidence>
<accession>A0A645B7Z0</accession>
<proteinExistence type="predicted"/>
<sequence length="125" mass="14117">MKISATKIKTLQVLLLLTCSLLSLSCDNNQKRTEIKQELLTGSWKDTSPSALHFTLFNDGTARSDNMKTLLYKNWSVKGNQITFTVESIGNGTSSTDKITYIVEKLTDKEMVLRSGESIYKYKKK</sequence>
<evidence type="ECO:0000259" key="1">
    <source>
        <dbReference type="Pfam" id="PF12702"/>
    </source>
</evidence>
<comment type="caution">
    <text evidence="2">The sequence shown here is derived from an EMBL/GenBank/DDBJ whole genome shotgun (WGS) entry which is preliminary data.</text>
</comment>
<gene>
    <name evidence="2" type="ORF">SDC9_108449</name>
</gene>
<dbReference type="Gene3D" id="2.40.128.280">
    <property type="match status" value="1"/>
</dbReference>
<organism evidence="2">
    <name type="scientific">bioreactor metagenome</name>
    <dbReference type="NCBI Taxonomy" id="1076179"/>
    <lineage>
        <taxon>unclassified sequences</taxon>
        <taxon>metagenomes</taxon>
        <taxon>ecological metagenomes</taxon>
    </lineage>
</organism>
<dbReference type="EMBL" id="VSSQ01018425">
    <property type="protein sequence ID" value="MPM61589.1"/>
    <property type="molecule type" value="Genomic_DNA"/>
</dbReference>
<name>A0A645B7Z0_9ZZZZ</name>
<feature type="domain" description="Lipocalin-like" evidence="1">
    <location>
        <begin position="37"/>
        <end position="125"/>
    </location>
</feature>